<comment type="caution">
    <text evidence="2">The sequence shown here is derived from an EMBL/GenBank/DDBJ whole genome shotgun (WGS) entry which is preliminary data.</text>
</comment>
<evidence type="ECO:0000256" key="1">
    <source>
        <dbReference type="SAM" id="MobiDB-lite"/>
    </source>
</evidence>
<reference evidence="2" key="1">
    <citation type="submission" date="2023-01" db="EMBL/GenBank/DDBJ databases">
        <title>Genome assembly of the deep-sea coral Lophelia pertusa.</title>
        <authorList>
            <person name="Herrera S."/>
            <person name="Cordes E."/>
        </authorList>
    </citation>
    <scope>NUCLEOTIDE SEQUENCE</scope>
    <source>
        <strain evidence="2">USNM1676648</strain>
        <tissue evidence="2">Polyp</tissue>
    </source>
</reference>
<protein>
    <submittedName>
        <fullName evidence="2">Uncharacterized protein</fullName>
    </submittedName>
</protein>
<keyword evidence="3" id="KW-1185">Reference proteome</keyword>
<organism evidence="2 3">
    <name type="scientific">Desmophyllum pertusum</name>
    <dbReference type="NCBI Taxonomy" id="174260"/>
    <lineage>
        <taxon>Eukaryota</taxon>
        <taxon>Metazoa</taxon>
        <taxon>Cnidaria</taxon>
        <taxon>Anthozoa</taxon>
        <taxon>Hexacorallia</taxon>
        <taxon>Scleractinia</taxon>
        <taxon>Caryophylliina</taxon>
        <taxon>Caryophylliidae</taxon>
        <taxon>Desmophyllum</taxon>
    </lineage>
</organism>
<gene>
    <name evidence="2" type="ORF">OS493_014031</name>
</gene>
<name>A0A9X0CXX7_9CNID</name>
<dbReference type="EMBL" id="MU826356">
    <property type="protein sequence ID" value="KAJ7379635.1"/>
    <property type="molecule type" value="Genomic_DNA"/>
</dbReference>
<proteinExistence type="predicted"/>
<evidence type="ECO:0000313" key="2">
    <source>
        <dbReference type="EMBL" id="KAJ7379635.1"/>
    </source>
</evidence>
<sequence length="55" mass="6050">MSPPHSMFISESVDGQAKPEPMNEEAYVSRPAQGNTKQESSEDSSRRRTSVGLKP</sequence>
<feature type="region of interest" description="Disordered" evidence="1">
    <location>
        <begin position="1"/>
        <end position="55"/>
    </location>
</feature>
<evidence type="ECO:0000313" key="3">
    <source>
        <dbReference type="Proteomes" id="UP001163046"/>
    </source>
</evidence>
<accession>A0A9X0CXX7</accession>
<dbReference type="AlphaFoldDB" id="A0A9X0CXX7"/>
<dbReference type="Proteomes" id="UP001163046">
    <property type="component" value="Unassembled WGS sequence"/>
</dbReference>